<proteinExistence type="predicted"/>
<dbReference type="EnsemblPlants" id="ORUFI09G14120.1">
    <property type="protein sequence ID" value="ORUFI09G14120.1"/>
    <property type="gene ID" value="ORUFI09G14120"/>
</dbReference>
<evidence type="ECO:0000313" key="2">
    <source>
        <dbReference type="EnsemblPlants" id="ORUFI09G14120.1"/>
    </source>
</evidence>
<dbReference type="Proteomes" id="UP000008022">
    <property type="component" value="Unassembled WGS sequence"/>
</dbReference>
<evidence type="ECO:0000256" key="1">
    <source>
        <dbReference type="SAM" id="MobiDB-lite"/>
    </source>
</evidence>
<evidence type="ECO:0000313" key="3">
    <source>
        <dbReference type="Proteomes" id="UP000008022"/>
    </source>
</evidence>
<organism evidence="2 3">
    <name type="scientific">Oryza rufipogon</name>
    <name type="common">Brownbeard rice</name>
    <name type="synonym">Asian wild rice</name>
    <dbReference type="NCBI Taxonomy" id="4529"/>
    <lineage>
        <taxon>Eukaryota</taxon>
        <taxon>Viridiplantae</taxon>
        <taxon>Streptophyta</taxon>
        <taxon>Embryophyta</taxon>
        <taxon>Tracheophyta</taxon>
        <taxon>Spermatophyta</taxon>
        <taxon>Magnoliopsida</taxon>
        <taxon>Liliopsida</taxon>
        <taxon>Poales</taxon>
        <taxon>Poaceae</taxon>
        <taxon>BOP clade</taxon>
        <taxon>Oryzoideae</taxon>
        <taxon>Oryzeae</taxon>
        <taxon>Oryzinae</taxon>
        <taxon>Oryza</taxon>
    </lineage>
</organism>
<name>A0A0E0QSG9_ORYRU</name>
<dbReference type="AlphaFoldDB" id="A0A0E0QSG9"/>
<reference evidence="3" key="1">
    <citation type="submission" date="2013-06" db="EMBL/GenBank/DDBJ databases">
        <authorList>
            <person name="Zhao Q."/>
        </authorList>
    </citation>
    <scope>NUCLEOTIDE SEQUENCE</scope>
    <source>
        <strain evidence="3">cv. W1943</strain>
    </source>
</reference>
<dbReference type="HOGENOM" id="CLU_1974171_0_0_1"/>
<feature type="compositionally biased region" description="Pro residues" evidence="1">
    <location>
        <begin position="1"/>
        <end position="14"/>
    </location>
</feature>
<dbReference type="Gramene" id="ORUFI09G14120.1">
    <property type="protein sequence ID" value="ORUFI09G14120.1"/>
    <property type="gene ID" value="ORUFI09G14120"/>
</dbReference>
<reference evidence="2" key="2">
    <citation type="submission" date="2015-06" db="UniProtKB">
        <authorList>
            <consortium name="EnsemblPlants"/>
        </authorList>
    </citation>
    <scope>IDENTIFICATION</scope>
</reference>
<protein>
    <submittedName>
        <fullName evidence="2">Uncharacterized protein</fullName>
    </submittedName>
</protein>
<sequence>MRHRCPSPPLPPSPHGHGAAAAAAEVRRNCLCQAAAGPDLADGSPPRHSWEYPLAATEPDASLLAGSAEGRARLLPLAASARGVPAASLPAGSDRGEGAATAAAAVFAGQAPREKERERERGRCWFF</sequence>
<accession>A0A0E0QSG9</accession>
<keyword evidence="3" id="KW-1185">Reference proteome</keyword>
<feature type="region of interest" description="Disordered" evidence="1">
    <location>
        <begin position="1"/>
        <end position="21"/>
    </location>
</feature>